<proteinExistence type="predicted"/>
<name>A0A834KJA7_VESVU</name>
<sequence length="223" mass="24928">MATVVVVVVECVCTSTNSSSIIAVVQGEHKSDIYYIRERYRPLLIGQNYKSLDYRLSKGHNGLRCTGNTYWDSIKSTQKPSLSPTFGFPRVSATDKDTVNTAEQQIRPFLRSPPATVEGSITERTRGGPILAVRDRESERDLKRSVRSCLILVLLRGCEEGNPCLLRPSVRRIKTYELYIRDLESKKIKKAKGRQKIPSHRDLVLLIGPTAGLVSNPKSPDGN</sequence>
<accession>A0A834KJA7</accession>
<gene>
    <name evidence="1" type="ORF">HZH66_002125</name>
</gene>
<dbReference type="Proteomes" id="UP000614350">
    <property type="component" value="Unassembled WGS sequence"/>
</dbReference>
<dbReference type="EMBL" id="JACSEA010000002">
    <property type="protein sequence ID" value="KAF7407588.1"/>
    <property type="molecule type" value="Genomic_DNA"/>
</dbReference>
<evidence type="ECO:0000313" key="2">
    <source>
        <dbReference type="Proteomes" id="UP000614350"/>
    </source>
</evidence>
<reference evidence="1" key="1">
    <citation type="journal article" date="2020" name="G3 (Bethesda)">
        <title>High-Quality Assemblies for Three Invasive Social Wasps from the &lt;i&gt;Vespula&lt;/i&gt; Genus.</title>
        <authorList>
            <person name="Harrop T.W.R."/>
            <person name="Guhlin J."/>
            <person name="McLaughlin G.M."/>
            <person name="Permina E."/>
            <person name="Stockwell P."/>
            <person name="Gilligan J."/>
            <person name="Le Lec M.F."/>
            <person name="Gruber M.A.M."/>
            <person name="Quinn O."/>
            <person name="Lovegrove M."/>
            <person name="Duncan E.J."/>
            <person name="Remnant E.J."/>
            <person name="Van Eeckhoven J."/>
            <person name="Graham B."/>
            <person name="Knapp R.A."/>
            <person name="Langford K.W."/>
            <person name="Kronenberg Z."/>
            <person name="Press M.O."/>
            <person name="Eacker S.M."/>
            <person name="Wilson-Rankin E.E."/>
            <person name="Purcell J."/>
            <person name="Lester P.J."/>
            <person name="Dearden P.K."/>
        </authorList>
    </citation>
    <scope>NUCLEOTIDE SEQUENCE</scope>
    <source>
        <strain evidence="1">Marl-1</strain>
    </source>
</reference>
<keyword evidence="2" id="KW-1185">Reference proteome</keyword>
<dbReference type="AlphaFoldDB" id="A0A834KJA7"/>
<organism evidence="1 2">
    <name type="scientific">Vespula vulgaris</name>
    <name type="common">Yellow jacket</name>
    <name type="synonym">Wasp</name>
    <dbReference type="NCBI Taxonomy" id="7454"/>
    <lineage>
        <taxon>Eukaryota</taxon>
        <taxon>Metazoa</taxon>
        <taxon>Ecdysozoa</taxon>
        <taxon>Arthropoda</taxon>
        <taxon>Hexapoda</taxon>
        <taxon>Insecta</taxon>
        <taxon>Pterygota</taxon>
        <taxon>Neoptera</taxon>
        <taxon>Endopterygota</taxon>
        <taxon>Hymenoptera</taxon>
        <taxon>Apocrita</taxon>
        <taxon>Aculeata</taxon>
        <taxon>Vespoidea</taxon>
        <taxon>Vespidae</taxon>
        <taxon>Vespinae</taxon>
        <taxon>Vespula</taxon>
    </lineage>
</organism>
<protein>
    <submittedName>
        <fullName evidence="1">Uncharacterized protein</fullName>
    </submittedName>
</protein>
<evidence type="ECO:0000313" key="1">
    <source>
        <dbReference type="EMBL" id="KAF7407588.1"/>
    </source>
</evidence>
<comment type="caution">
    <text evidence="1">The sequence shown here is derived from an EMBL/GenBank/DDBJ whole genome shotgun (WGS) entry which is preliminary data.</text>
</comment>